<dbReference type="OrthoDB" id="2381154at2"/>
<evidence type="ECO:0000259" key="7">
    <source>
        <dbReference type="Pfam" id="PF08281"/>
    </source>
</evidence>
<proteinExistence type="inferred from homology"/>
<dbReference type="GO" id="GO:0003677">
    <property type="term" value="F:DNA binding"/>
    <property type="evidence" value="ECO:0007669"/>
    <property type="project" value="UniProtKB-KW"/>
</dbReference>
<dbReference type="EMBL" id="LTAO01000039">
    <property type="protein sequence ID" value="KYG25981.1"/>
    <property type="molecule type" value="Genomic_DNA"/>
</dbReference>
<dbReference type="Pfam" id="PF04542">
    <property type="entry name" value="Sigma70_r2"/>
    <property type="match status" value="1"/>
</dbReference>
<dbReference type="InterPro" id="IPR013324">
    <property type="entry name" value="RNA_pol_sigma_r3/r4-like"/>
</dbReference>
<dbReference type="InterPro" id="IPR036388">
    <property type="entry name" value="WH-like_DNA-bd_sf"/>
</dbReference>
<dbReference type="SUPFAM" id="SSF88946">
    <property type="entry name" value="Sigma2 domain of RNA polymerase sigma factors"/>
    <property type="match status" value="1"/>
</dbReference>
<comment type="caution">
    <text evidence="8">The sequence shown here is derived from an EMBL/GenBank/DDBJ whole genome shotgun (WGS) entry which is preliminary data.</text>
</comment>
<feature type="domain" description="RNA polymerase sigma factor 70 region 4 type 2" evidence="7">
    <location>
        <begin position="117"/>
        <end position="168"/>
    </location>
</feature>
<accession>A0A162CQ53</accession>
<name>A0A162CQ53_9BACI</name>
<dbReference type="PANTHER" id="PTHR43133:SF8">
    <property type="entry name" value="RNA POLYMERASE SIGMA FACTOR HI_1459-RELATED"/>
    <property type="match status" value="1"/>
</dbReference>
<evidence type="ECO:0000313" key="9">
    <source>
        <dbReference type="Proteomes" id="UP000075806"/>
    </source>
</evidence>
<evidence type="ECO:0000256" key="3">
    <source>
        <dbReference type="ARBA" id="ARBA00023082"/>
    </source>
</evidence>
<evidence type="ECO:0008006" key="10">
    <source>
        <dbReference type="Google" id="ProtNLM"/>
    </source>
</evidence>
<keyword evidence="5" id="KW-0804">Transcription</keyword>
<dbReference type="AlphaFoldDB" id="A0A162CQ53"/>
<feature type="domain" description="RNA polymerase sigma-70 region 2" evidence="6">
    <location>
        <begin position="28"/>
        <end position="92"/>
    </location>
</feature>
<evidence type="ECO:0000256" key="1">
    <source>
        <dbReference type="ARBA" id="ARBA00010641"/>
    </source>
</evidence>
<dbReference type="Gene3D" id="1.10.10.10">
    <property type="entry name" value="Winged helix-like DNA-binding domain superfamily/Winged helix DNA-binding domain"/>
    <property type="match status" value="1"/>
</dbReference>
<evidence type="ECO:0000259" key="6">
    <source>
        <dbReference type="Pfam" id="PF04542"/>
    </source>
</evidence>
<dbReference type="InterPro" id="IPR014284">
    <property type="entry name" value="RNA_pol_sigma-70_dom"/>
</dbReference>
<dbReference type="SUPFAM" id="SSF88659">
    <property type="entry name" value="Sigma3 and sigma4 domains of RNA polymerase sigma factors"/>
    <property type="match status" value="1"/>
</dbReference>
<comment type="similarity">
    <text evidence="1">Belongs to the sigma-70 factor family. ECF subfamily.</text>
</comment>
<dbReference type="Pfam" id="PF08281">
    <property type="entry name" value="Sigma70_r4_2"/>
    <property type="match status" value="1"/>
</dbReference>
<dbReference type="RefSeq" id="WP_061950161.1">
    <property type="nucleotide sequence ID" value="NZ_LTAO01000039.1"/>
</dbReference>
<keyword evidence="4" id="KW-0238">DNA-binding</keyword>
<dbReference type="Proteomes" id="UP000075806">
    <property type="component" value="Unassembled WGS sequence"/>
</dbReference>
<dbReference type="InterPro" id="IPR039425">
    <property type="entry name" value="RNA_pol_sigma-70-like"/>
</dbReference>
<reference evidence="8" key="1">
    <citation type="submission" date="2016-02" db="EMBL/GenBank/DDBJ databases">
        <title>Genome sequence of Bacillus trypoxylicola KCTC 13244(T).</title>
        <authorList>
            <person name="Jeong H."/>
            <person name="Park S.-H."/>
            <person name="Choi S.-K."/>
        </authorList>
    </citation>
    <scope>NUCLEOTIDE SEQUENCE [LARGE SCALE GENOMIC DNA]</scope>
    <source>
        <strain evidence="8">KCTC 13244</strain>
    </source>
</reference>
<dbReference type="InterPro" id="IPR013325">
    <property type="entry name" value="RNA_pol_sigma_r2"/>
</dbReference>
<dbReference type="PANTHER" id="PTHR43133">
    <property type="entry name" value="RNA POLYMERASE ECF-TYPE SIGMA FACTO"/>
    <property type="match status" value="1"/>
</dbReference>
<keyword evidence="3" id="KW-0731">Sigma factor</keyword>
<keyword evidence="2" id="KW-0805">Transcription regulation</keyword>
<dbReference type="Gene3D" id="1.10.1740.10">
    <property type="match status" value="1"/>
</dbReference>
<keyword evidence="9" id="KW-1185">Reference proteome</keyword>
<evidence type="ECO:0000256" key="2">
    <source>
        <dbReference type="ARBA" id="ARBA00023015"/>
    </source>
</evidence>
<dbReference type="GO" id="GO:0016987">
    <property type="term" value="F:sigma factor activity"/>
    <property type="evidence" value="ECO:0007669"/>
    <property type="project" value="UniProtKB-KW"/>
</dbReference>
<dbReference type="GO" id="GO:0006352">
    <property type="term" value="P:DNA-templated transcription initiation"/>
    <property type="evidence" value="ECO:0007669"/>
    <property type="project" value="InterPro"/>
</dbReference>
<protein>
    <recommendedName>
        <fullName evidence="10">RNA polymerase</fullName>
    </recommendedName>
</protein>
<organism evidence="8 9">
    <name type="scientific">Alkalihalobacillus trypoxylicola</name>
    <dbReference type="NCBI Taxonomy" id="519424"/>
    <lineage>
        <taxon>Bacteria</taxon>
        <taxon>Bacillati</taxon>
        <taxon>Bacillota</taxon>
        <taxon>Bacilli</taxon>
        <taxon>Bacillales</taxon>
        <taxon>Bacillaceae</taxon>
        <taxon>Alkalihalobacillus</taxon>
    </lineage>
</organism>
<evidence type="ECO:0000256" key="4">
    <source>
        <dbReference type="ARBA" id="ARBA00023125"/>
    </source>
</evidence>
<dbReference type="InterPro" id="IPR013249">
    <property type="entry name" value="RNA_pol_sigma70_r4_t2"/>
</dbReference>
<evidence type="ECO:0000313" key="8">
    <source>
        <dbReference type="EMBL" id="KYG25981.1"/>
    </source>
</evidence>
<dbReference type="NCBIfam" id="TIGR02937">
    <property type="entry name" value="sigma70-ECF"/>
    <property type="match status" value="1"/>
</dbReference>
<dbReference type="STRING" id="519424.AZF04_12900"/>
<gene>
    <name evidence="8" type="ORF">AZF04_12900</name>
</gene>
<dbReference type="InterPro" id="IPR007627">
    <property type="entry name" value="RNA_pol_sigma70_r2"/>
</dbReference>
<evidence type="ECO:0000256" key="5">
    <source>
        <dbReference type="ARBA" id="ARBA00023163"/>
    </source>
</evidence>
<sequence length="244" mass="28720">MQILSIKGTNQSKERRRKSFLMGFEETYRAYYPQIYHYCLHLVGEKWEAEELAQETFLKAGIILDSTKAINTSYLKKIANSMWVDRWRKNSKISTVPIDQDLLKQEEKEYFSELEVALTVLVSHLTSRQQLLILLIDVYQFKSTEIASYLKTTEGAIKSALYRARERLKKHRFNNDDKLDGNQALRVSTFIELMRNQDIESLIMLAAEEDYLPLVRAKQLSKLRINRNECQLKEESHFKFLKIA</sequence>